<gene>
    <name evidence="2" type="ORF">PVW1_120009600</name>
</gene>
<dbReference type="Proteomes" id="UP000779233">
    <property type="component" value="Unassembled WGS sequence"/>
</dbReference>
<dbReference type="EMBL" id="CAJZCX010000004">
    <property type="protein sequence ID" value="CAG9473058.1"/>
    <property type="molecule type" value="Genomic_DNA"/>
</dbReference>
<name>A0A8S4H9C6_PLAVI</name>
<dbReference type="VEuPathDB" id="PlasmoDB:PVPAM_030029000"/>
<proteinExistence type="predicted"/>
<dbReference type="AlphaFoldDB" id="A0A8S4H9C6"/>
<feature type="region of interest" description="Disordered" evidence="1">
    <location>
        <begin position="263"/>
        <end position="284"/>
    </location>
</feature>
<comment type="caution">
    <text evidence="2">The sequence shown here is derived from an EMBL/GenBank/DDBJ whole genome shotgun (WGS) entry which is preliminary data.</text>
</comment>
<evidence type="ECO:0000313" key="2">
    <source>
        <dbReference type="EMBL" id="CAG9473058.1"/>
    </source>
</evidence>
<accession>A0A8S4H9C6</accession>
<sequence length="284" mass="33102">MTESIYNSLKKFPDLKSVISLKDVVNASTNESSCKNYITERLKGYTDKNDVFLNTCTKIADNQKEILEEATSSELNFCKYMNYLFYDTLNSMESFQYYRLLLQFYTDIQNFKVCLEHMEDIDINTYEKLKILYELYDDFIEFKKESYTENAKPCRYGTICVEHYTTHAQKCKNNYNNNFCKILIDFREEYEDYKTIVKNCGNTMKYLEPIISDSSSPFLVSTAAMSAISVALFVSYKFTPLGAWLRPRLPGGKKKANLVDHKMSELQNNSETEGTSYKVPYHSS</sequence>
<organism evidence="2 3">
    <name type="scientific">Plasmodium vivax</name>
    <name type="common">malaria parasite P. vivax</name>
    <dbReference type="NCBI Taxonomy" id="5855"/>
    <lineage>
        <taxon>Eukaryota</taxon>
        <taxon>Sar</taxon>
        <taxon>Alveolata</taxon>
        <taxon>Apicomplexa</taxon>
        <taxon>Aconoidasida</taxon>
        <taxon>Haemosporida</taxon>
        <taxon>Plasmodiidae</taxon>
        <taxon>Plasmodium</taxon>
        <taxon>Plasmodium (Plasmodium)</taxon>
    </lineage>
</organism>
<protein>
    <submittedName>
        <fullName evidence="2">(malaria parasite P. vivax) hypothetical protein</fullName>
    </submittedName>
</protein>
<reference evidence="2" key="1">
    <citation type="submission" date="2021-09" db="EMBL/GenBank/DDBJ databases">
        <authorList>
            <consortium name="Pathogen Informatics"/>
        </authorList>
    </citation>
    <scope>NUCLEOTIDE SEQUENCE</scope>
    <source>
        <strain evidence="2">PvW1</strain>
    </source>
</reference>
<feature type="compositionally biased region" description="Polar residues" evidence="1">
    <location>
        <begin position="265"/>
        <end position="275"/>
    </location>
</feature>
<evidence type="ECO:0000313" key="3">
    <source>
        <dbReference type="Proteomes" id="UP000779233"/>
    </source>
</evidence>
<evidence type="ECO:0000256" key="1">
    <source>
        <dbReference type="SAM" id="MobiDB-lite"/>
    </source>
</evidence>